<evidence type="ECO:0000256" key="3">
    <source>
        <dbReference type="ARBA" id="ARBA00022692"/>
    </source>
</evidence>
<evidence type="ECO:0000313" key="9">
    <source>
        <dbReference type="EMBL" id="GEC22347.1"/>
    </source>
</evidence>
<evidence type="ECO:0000256" key="1">
    <source>
        <dbReference type="ARBA" id="ARBA00022475"/>
    </source>
</evidence>
<feature type="compositionally biased region" description="Basic residues" evidence="8">
    <location>
        <begin position="1"/>
        <end position="10"/>
    </location>
</feature>
<dbReference type="Pfam" id="PF06781">
    <property type="entry name" value="CrgA"/>
    <property type="match status" value="1"/>
</dbReference>
<dbReference type="RefSeq" id="WP_141281768.1">
    <property type="nucleotide sequence ID" value="NZ_BAAARZ010000028.1"/>
</dbReference>
<evidence type="ECO:0000256" key="6">
    <source>
        <dbReference type="ARBA" id="ARBA00023306"/>
    </source>
</evidence>
<accession>A0A4Y3WTX5</accession>
<evidence type="ECO:0000256" key="4">
    <source>
        <dbReference type="ARBA" id="ARBA00022989"/>
    </source>
</evidence>
<keyword evidence="5 7" id="KW-0472">Membrane</keyword>
<protein>
    <recommendedName>
        <fullName evidence="7">Cell division protein CrgA</fullName>
    </recommendedName>
</protein>
<evidence type="ECO:0000256" key="8">
    <source>
        <dbReference type="SAM" id="MobiDB-lite"/>
    </source>
</evidence>
<evidence type="ECO:0000256" key="5">
    <source>
        <dbReference type="ARBA" id="ARBA00023136"/>
    </source>
</evidence>
<name>A0A4Y3WTX5_9PSEU</name>
<dbReference type="HAMAP" id="MF_00631">
    <property type="entry name" value="CrgA"/>
    <property type="match status" value="1"/>
</dbReference>
<keyword evidence="2 7" id="KW-0132">Cell division</keyword>
<feature type="region of interest" description="Disordered" evidence="8">
    <location>
        <begin position="1"/>
        <end position="24"/>
    </location>
</feature>
<keyword evidence="1 7" id="KW-1003">Cell membrane</keyword>
<dbReference type="GO" id="GO:0051301">
    <property type="term" value="P:cell division"/>
    <property type="evidence" value="ECO:0007669"/>
    <property type="project" value="UniProtKB-UniRule"/>
</dbReference>
<evidence type="ECO:0000313" key="10">
    <source>
        <dbReference type="Proteomes" id="UP000320338"/>
    </source>
</evidence>
<keyword evidence="6 7" id="KW-0131">Cell cycle</keyword>
<reference evidence="9 10" key="1">
    <citation type="submission" date="2019-06" db="EMBL/GenBank/DDBJ databases">
        <title>Whole genome shotgun sequence of Pseudonocardia hydrocarbonoxydans NBRC 14498.</title>
        <authorList>
            <person name="Hosoyama A."/>
            <person name="Uohara A."/>
            <person name="Ohji S."/>
            <person name="Ichikawa N."/>
        </authorList>
    </citation>
    <scope>NUCLEOTIDE SEQUENCE [LARGE SCALE GENOMIC DNA]</scope>
    <source>
        <strain evidence="9 10">NBRC 14498</strain>
    </source>
</reference>
<feature type="transmembrane region" description="Helical" evidence="7">
    <location>
        <begin position="62"/>
        <end position="84"/>
    </location>
</feature>
<organism evidence="9 10">
    <name type="scientific">Pseudonocardia hydrocarbonoxydans</name>
    <dbReference type="NCBI Taxonomy" id="76726"/>
    <lineage>
        <taxon>Bacteria</taxon>
        <taxon>Bacillati</taxon>
        <taxon>Actinomycetota</taxon>
        <taxon>Actinomycetes</taxon>
        <taxon>Pseudonocardiales</taxon>
        <taxon>Pseudonocardiaceae</taxon>
        <taxon>Pseudonocardia</taxon>
    </lineage>
</organism>
<feature type="transmembrane region" description="Helical" evidence="7">
    <location>
        <begin position="34"/>
        <end position="56"/>
    </location>
</feature>
<evidence type="ECO:0000256" key="2">
    <source>
        <dbReference type="ARBA" id="ARBA00022618"/>
    </source>
</evidence>
<keyword evidence="3 7" id="KW-0812">Transmembrane</keyword>
<dbReference type="AlphaFoldDB" id="A0A4Y3WTX5"/>
<comment type="subcellular location">
    <subcellularLocation>
        <location evidence="7">Cell membrane</location>
        <topology evidence="7">Multi-pass membrane protein</topology>
    </subcellularLocation>
</comment>
<comment type="function">
    <text evidence="7">Involved in cell division.</text>
</comment>
<gene>
    <name evidence="7 9" type="primary">crgA</name>
    <name evidence="9" type="ORF">PHY01_46300</name>
</gene>
<comment type="similarity">
    <text evidence="7">Belongs to the CrgA family.</text>
</comment>
<dbReference type="NCBIfam" id="NF001194">
    <property type="entry name" value="PRK00159.1"/>
    <property type="match status" value="1"/>
</dbReference>
<comment type="caution">
    <text evidence="9">The sequence shown here is derived from an EMBL/GenBank/DDBJ whole genome shotgun (WGS) entry which is preliminary data.</text>
</comment>
<evidence type="ECO:0000256" key="7">
    <source>
        <dbReference type="HAMAP-Rule" id="MF_00631"/>
    </source>
</evidence>
<proteinExistence type="inferred from homology"/>
<keyword evidence="10" id="KW-1185">Reference proteome</keyword>
<dbReference type="EMBL" id="BJNG01000043">
    <property type="protein sequence ID" value="GEC22347.1"/>
    <property type="molecule type" value="Genomic_DNA"/>
</dbReference>
<dbReference type="Proteomes" id="UP000320338">
    <property type="component" value="Unassembled WGS sequence"/>
</dbReference>
<sequence length="89" mass="9992">MPKSKVRKKAVYTPPAGDKRTTTPVKVTGPTNPIYVAVFLGLMLLGLLWLVVNYLAVDYIPWMAALGPWNFLIGFSLIVIGLLMTMRWR</sequence>
<dbReference type="InterPro" id="IPR009619">
    <property type="entry name" value="CrgA"/>
</dbReference>
<dbReference type="OrthoDB" id="5189646at2"/>
<dbReference type="GO" id="GO:0005886">
    <property type="term" value="C:plasma membrane"/>
    <property type="evidence" value="ECO:0007669"/>
    <property type="project" value="UniProtKB-SubCell"/>
</dbReference>
<keyword evidence="4 7" id="KW-1133">Transmembrane helix</keyword>